<proteinExistence type="predicted"/>
<evidence type="ECO:0000313" key="2">
    <source>
        <dbReference type="EMBL" id="AZL71493.1"/>
    </source>
</evidence>
<dbReference type="EMBL" id="CP034338">
    <property type="protein sequence ID" value="AZL71493.1"/>
    <property type="molecule type" value="Genomic_DNA"/>
</dbReference>
<evidence type="ECO:0000313" key="3">
    <source>
        <dbReference type="Proteomes" id="UP000268230"/>
    </source>
</evidence>
<gene>
    <name evidence="2" type="ORF">EJA05_17615</name>
</gene>
<dbReference type="Proteomes" id="UP000268230">
    <property type="component" value="Chromosome"/>
</dbReference>
<dbReference type="KEGG" id="pory:EJA05_17615"/>
<organism evidence="2 3">
    <name type="scientific">Pseudomonas entomophila</name>
    <dbReference type="NCBI Taxonomy" id="312306"/>
    <lineage>
        <taxon>Bacteria</taxon>
        <taxon>Pseudomonadati</taxon>
        <taxon>Pseudomonadota</taxon>
        <taxon>Gammaproteobacteria</taxon>
        <taxon>Pseudomonadales</taxon>
        <taxon>Pseudomonadaceae</taxon>
        <taxon>Pseudomonas</taxon>
    </lineage>
</organism>
<dbReference type="AlphaFoldDB" id="A0A3Q8U4W0"/>
<dbReference type="InterPro" id="IPR046025">
    <property type="entry name" value="DUF5983"/>
</dbReference>
<protein>
    <recommendedName>
        <fullName evidence="1">DUF5983 domain-containing protein</fullName>
    </recommendedName>
</protein>
<accession>A0A3Q8U4W0</accession>
<name>A0A3Q8U4W0_9PSED</name>
<evidence type="ECO:0000259" key="1">
    <source>
        <dbReference type="Pfam" id="PF19419"/>
    </source>
</evidence>
<dbReference type="Pfam" id="PF19419">
    <property type="entry name" value="DUF5983"/>
    <property type="match status" value="1"/>
</dbReference>
<sequence>MMSTLPNPFLRGFLDLSYERVVQISYADDCPPCYRSLHPALHDLPDDGINFQPCLFDDDFAVITDGESVPEFVRMPCPADGTVSQVLYQVTGLHHGRRQHVSDLPSEEAAQHLIERLSFATGHYSRSWEISSAHLPADEFEFLHVCARCRSPSGYFECFELSSNNAVGCKLYSTPWLKNIAAGGSYCSTEEVTARLHADHVPPVLRRLLLLAGEADTRLLIFDPDATPLPELPMFTDD</sequence>
<dbReference type="OrthoDB" id="8557870at2"/>
<feature type="domain" description="DUF5983" evidence="1">
    <location>
        <begin position="128"/>
        <end position="236"/>
    </location>
</feature>
<reference evidence="2 3" key="1">
    <citation type="submission" date="2018-12" db="EMBL/GenBank/DDBJ databases">
        <authorList>
            <person name="Li S."/>
            <person name="Yang R."/>
            <person name="Chen G."/>
            <person name="Zou L."/>
            <person name="Zhang C."/>
            <person name="Chen Y."/>
            <person name="Liu Z."/>
            <person name="Li Y."/>
            <person name="Yan Y."/>
            <person name="Huang M."/>
            <person name="Chen T."/>
        </authorList>
    </citation>
    <scope>NUCLEOTIDE SEQUENCE [LARGE SCALE GENOMIC DNA]</scope>
    <source>
        <strain evidence="2 3">1257</strain>
    </source>
</reference>